<reference evidence="2" key="2">
    <citation type="submission" date="2015-06" db="UniProtKB">
        <authorList>
            <consortium name="EnsemblPlants"/>
        </authorList>
    </citation>
    <scope>IDENTIFICATION</scope>
    <source>
        <strain evidence="2">DM1-3 516 R44</strain>
    </source>
</reference>
<organism evidence="2 3">
    <name type="scientific">Solanum tuberosum</name>
    <name type="common">Potato</name>
    <dbReference type="NCBI Taxonomy" id="4113"/>
    <lineage>
        <taxon>Eukaryota</taxon>
        <taxon>Viridiplantae</taxon>
        <taxon>Streptophyta</taxon>
        <taxon>Embryophyta</taxon>
        <taxon>Tracheophyta</taxon>
        <taxon>Spermatophyta</taxon>
        <taxon>Magnoliopsida</taxon>
        <taxon>eudicotyledons</taxon>
        <taxon>Gunneridae</taxon>
        <taxon>Pentapetalae</taxon>
        <taxon>asterids</taxon>
        <taxon>lamiids</taxon>
        <taxon>Solanales</taxon>
        <taxon>Solanaceae</taxon>
        <taxon>Solanoideae</taxon>
        <taxon>Solaneae</taxon>
        <taxon>Solanum</taxon>
    </lineage>
</organism>
<protein>
    <submittedName>
        <fullName evidence="2">Uncharacterized protein</fullName>
    </submittedName>
</protein>
<dbReference type="InParanoid" id="M1DC96"/>
<dbReference type="Gramene" id="PGSC0003DMT400086671">
    <property type="protein sequence ID" value="PGSC0003DMT400086671"/>
    <property type="gene ID" value="PGSC0003DMG400036242"/>
</dbReference>
<dbReference type="AlphaFoldDB" id="M1DC96"/>
<reference evidence="3" key="1">
    <citation type="journal article" date="2011" name="Nature">
        <title>Genome sequence and analysis of the tuber crop potato.</title>
        <authorList>
            <consortium name="The Potato Genome Sequencing Consortium"/>
        </authorList>
    </citation>
    <scope>NUCLEOTIDE SEQUENCE [LARGE SCALE GENOMIC DNA]</scope>
    <source>
        <strain evidence="3">cv. DM1-3 516 R44</strain>
    </source>
</reference>
<dbReference type="Proteomes" id="UP000011115">
    <property type="component" value="Unassembled WGS sequence"/>
</dbReference>
<dbReference type="EnsemblPlants" id="PGSC0003DMT400086671">
    <property type="protein sequence ID" value="PGSC0003DMT400086671"/>
    <property type="gene ID" value="PGSC0003DMG400036242"/>
</dbReference>
<evidence type="ECO:0000313" key="2">
    <source>
        <dbReference type="EnsemblPlants" id="PGSC0003DMT400086671"/>
    </source>
</evidence>
<proteinExistence type="predicted"/>
<name>M1DC96_SOLTU</name>
<dbReference type="HOGENOM" id="CLU_2150375_0_0_1"/>
<dbReference type="PaxDb" id="4113-PGSC0003DMT400086671"/>
<keyword evidence="3" id="KW-1185">Reference proteome</keyword>
<sequence>MIIRSSWVQLERVNPRPSPTLSTRESEWAKAEVVLKSGNSVFERNRIDLSVLSLEGNDKIGGEKEQSAYHRVVPRSSTMPPDKPVHDNVEGWCKTATNYTKGRIAKLIGDSD</sequence>
<evidence type="ECO:0000313" key="3">
    <source>
        <dbReference type="Proteomes" id="UP000011115"/>
    </source>
</evidence>
<feature type="region of interest" description="Disordered" evidence="1">
    <location>
        <begin position="63"/>
        <end position="88"/>
    </location>
</feature>
<evidence type="ECO:0000256" key="1">
    <source>
        <dbReference type="SAM" id="MobiDB-lite"/>
    </source>
</evidence>
<accession>M1DC96</accession>